<dbReference type="Gene3D" id="3.40.470.10">
    <property type="entry name" value="Uracil-DNA glycosylase-like domain"/>
    <property type="match status" value="1"/>
</dbReference>
<comment type="similarity">
    <text evidence="2">Belongs to the uracil-DNA glycosylase (UDG) superfamily. Type 4 (UDGa) family.</text>
</comment>
<dbReference type="PANTHER" id="PTHR33693:SF1">
    <property type="entry name" value="TYPE-4 URACIL-DNA GLYCOSYLASE"/>
    <property type="match status" value="1"/>
</dbReference>
<accession>A0A4Q0I0F3</accession>
<dbReference type="GO" id="GO:0004844">
    <property type="term" value="F:uracil DNA N-glycosylase activity"/>
    <property type="evidence" value="ECO:0007669"/>
    <property type="project" value="UniProtKB-EC"/>
</dbReference>
<dbReference type="NCBIfam" id="TIGR00758">
    <property type="entry name" value="UDG_fam4"/>
    <property type="match status" value="1"/>
</dbReference>
<proteinExistence type="inferred from homology"/>
<protein>
    <recommendedName>
        <fullName evidence="4">Type-4 uracil-DNA glycosylase</fullName>
        <ecNumber evidence="3">3.2.2.27</ecNumber>
    </recommendedName>
</protein>
<keyword evidence="10" id="KW-0411">Iron-sulfur</keyword>
<sequence length="192" mass="21645">MSKSERLNNLYDLYKKEFDGEEIVLGDGNVESGLILIGEAPGKEEVLNSKPFVGTAGKNLAEFLDKLGLRREDIYITNAIKYRLSKVNPETGRVSNRPATKKEILENRDYLLKEIEIINPEYIVTLGNVPLRSVYGDFSITIGEVHGSLNKVKILGAEFNLFPLYHPASIIYNSKLKEIYNEDLNKLKLIIG</sequence>
<organism evidence="13 14">
    <name type="scientific">Acetivibrio mesophilus</name>
    <dbReference type="NCBI Taxonomy" id="2487273"/>
    <lineage>
        <taxon>Bacteria</taxon>
        <taxon>Bacillati</taxon>
        <taxon>Bacillota</taxon>
        <taxon>Clostridia</taxon>
        <taxon>Eubacteriales</taxon>
        <taxon>Oscillospiraceae</taxon>
        <taxon>Acetivibrio</taxon>
    </lineage>
</organism>
<evidence type="ECO:0000256" key="10">
    <source>
        <dbReference type="ARBA" id="ARBA00023014"/>
    </source>
</evidence>
<dbReference type="GO" id="GO:0006281">
    <property type="term" value="P:DNA repair"/>
    <property type="evidence" value="ECO:0007669"/>
    <property type="project" value="UniProtKB-KW"/>
</dbReference>
<dbReference type="InterPro" id="IPR005122">
    <property type="entry name" value="Uracil-DNA_glycosylase-like"/>
</dbReference>
<keyword evidence="14" id="KW-1185">Reference proteome</keyword>
<dbReference type="EC" id="3.2.2.27" evidence="3"/>
<dbReference type="InterPro" id="IPR005273">
    <property type="entry name" value="Ura-DNA_glyco_family4"/>
</dbReference>
<comment type="catalytic activity">
    <reaction evidence="1">
        <text>Hydrolyzes single-stranded DNA or mismatched double-stranded DNA and polynucleotides, releasing free uracil.</text>
        <dbReference type="EC" id="3.2.2.27"/>
    </reaction>
</comment>
<keyword evidence="5" id="KW-0004">4Fe-4S</keyword>
<dbReference type="InterPro" id="IPR036895">
    <property type="entry name" value="Uracil-DNA_glycosylase-like_sf"/>
</dbReference>
<dbReference type="Pfam" id="PF03167">
    <property type="entry name" value="UDG"/>
    <property type="match status" value="1"/>
</dbReference>
<evidence type="ECO:0000313" key="14">
    <source>
        <dbReference type="Proteomes" id="UP000289166"/>
    </source>
</evidence>
<evidence type="ECO:0000256" key="6">
    <source>
        <dbReference type="ARBA" id="ARBA00022723"/>
    </source>
</evidence>
<evidence type="ECO:0000256" key="9">
    <source>
        <dbReference type="ARBA" id="ARBA00023004"/>
    </source>
</evidence>
<evidence type="ECO:0000256" key="11">
    <source>
        <dbReference type="ARBA" id="ARBA00023204"/>
    </source>
</evidence>
<dbReference type="AlphaFoldDB" id="A0A4Q0I0F3"/>
<dbReference type="SMART" id="SM00986">
    <property type="entry name" value="UDG"/>
    <property type="match status" value="1"/>
</dbReference>
<dbReference type="EMBL" id="RLII01000043">
    <property type="protein sequence ID" value="RXE57680.1"/>
    <property type="molecule type" value="Genomic_DNA"/>
</dbReference>
<keyword evidence="8" id="KW-0378">Hydrolase</keyword>
<evidence type="ECO:0000256" key="3">
    <source>
        <dbReference type="ARBA" id="ARBA00012030"/>
    </source>
</evidence>
<keyword evidence="11" id="KW-0234">DNA repair</keyword>
<evidence type="ECO:0000256" key="4">
    <source>
        <dbReference type="ARBA" id="ARBA00019403"/>
    </source>
</evidence>
<evidence type="ECO:0000256" key="2">
    <source>
        <dbReference type="ARBA" id="ARBA00006521"/>
    </source>
</evidence>
<comment type="caution">
    <text evidence="13">The sequence shown here is derived from an EMBL/GenBank/DDBJ whole genome shotgun (WGS) entry which is preliminary data.</text>
</comment>
<dbReference type="SUPFAM" id="SSF52141">
    <property type="entry name" value="Uracil-DNA glycosylase-like"/>
    <property type="match status" value="1"/>
</dbReference>
<evidence type="ECO:0000256" key="1">
    <source>
        <dbReference type="ARBA" id="ARBA00001400"/>
    </source>
</evidence>
<dbReference type="SMART" id="SM00987">
    <property type="entry name" value="UreE_C"/>
    <property type="match status" value="1"/>
</dbReference>
<dbReference type="CDD" id="cd10030">
    <property type="entry name" value="UDG-F4_TTUDGA_SPO1dp_like"/>
    <property type="match status" value="1"/>
</dbReference>
<dbReference type="GO" id="GO:0051539">
    <property type="term" value="F:4 iron, 4 sulfur cluster binding"/>
    <property type="evidence" value="ECO:0007669"/>
    <property type="project" value="UniProtKB-KW"/>
</dbReference>
<name>A0A4Q0I0F3_9FIRM</name>
<keyword evidence="6" id="KW-0479">Metal-binding</keyword>
<evidence type="ECO:0000313" key="13">
    <source>
        <dbReference type="EMBL" id="RXE57680.1"/>
    </source>
</evidence>
<evidence type="ECO:0000259" key="12">
    <source>
        <dbReference type="SMART" id="SM00986"/>
    </source>
</evidence>
<dbReference type="OrthoDB" id="5290748at2"/>
<dbReference type="InterPro" id="IPR051536">
    <property type="entry name" value="UDG_Type-4/5"/>
</dbReference>
<reference evidence="14" key="1">
    <citation type="submission" date="2018-11" db="EMBL/GenBank/DDBJ databases">
        <title>Genome sequencing of a novel mesophilic and cellulolytic organism within the genus Hungateiclostridium.</title>
        <authorList>
            <person name="Rettenmaier R."/>
            <person name="Liebl W."/>
            <person name="Zverlov V."/>
        </authorList>
    </citation>
    <scope>NUCLEOTIDE SEQUENCE [LARGE SCALE GENOMIC DNA]</scope>
    <source>
        <strain evidence="14">N2K1</strain>
    </source>
</reference>
<gene>
    <name evidence="13" type="ORF">EFD62_16440</name>
</gene>
<evidence type="ECO:0000256" key="5">
    <source>
        <dbReference type="ARBA" id="ARBA00022485"/>
    </source>
</evidence>
<evidence type="ECO:0000256" key="7">
    <source>
        <dbReference type="ARBA" id="ARBA00022763"/>
    </source>
</evidence>
<keyword evidence="7" id="KW-0227">DNA damage</keyword>
<keyword evidence="9" id="KW-0408">Iron</keyword>
<dbReference type="PANTHER" id="PTHR33693">
    <property type="entry name" value="TYPE-5 URACIL-DNA GLYCOSYLASE"/>
    <property type="match status" value="1"/>
</dbReference>
<dbReference type="RefSeq" id="WP_069196121.1">
    <property type="nucleotide sequence ID" value="NZ_RLII01000043.1"/>
</dbReference>
<dbReference type="GO" id="GO:0046872">
    <property type="term" value="F:metal ion binding"/>
    <property type="evidence" value="ECO:0007669"/>
    <property type="project" value="UniProtKB-KW"/>
</dbReference>
<evidence type="ECO:0000256" key="8">
    <source>
        <dbReference type="ARBA" id="ARBA00022801"/>
    </source>
</evidence>
<feature type="domain" description="Uracil-DNA glycosylase-like" evidence="12">
    <location>
        <begin position="25"/>
        <end position="184"/>
    </location>
</feature>
<dbReference type="Proteomes" id="UP000289166">
    <property type="component" value="Unassembled WGS sequence"/>
</dbReference>